<sequence>MKNKEYKFESVIKASEVGKGGAFIIFPYDLRSEFGKGRVKVTVLFDHISYTGSIVNMGMKREDGSIVYVIGIRKDIRKQLSKEVGDTVSVIVKEVEISGK</sequence>
<dbReference type="Gene3D" id="2.40.30.100">
    <property type="entry name" value="AF2212/PG0164-like"/>
    <property type="match status" value="1"/>
</dbReference>
<organism evidence="1 2">
    <name type="scientific">Vagococcus fluvialis bH819</name>
    <dbReference type="NCBI Taxonomy" id="1255619"/>
    <lineage>
        <taxon>Bacteria</taxon>
        <taxon>Bacillati</taxon>
        <taxon>Bacillota</taxon>
        <taxon>Bacilli</taxon>
        <taxon>Lactobacillales</taxon>
        <taxon>Enterococcaceae</taxon>
        <taxon>Vagococcus</taxon>
    </lineage>
</organism>
<reference evidence="2" key="1">
    <citation type="submission" date="2017-02" db="EMBL/GenBank/DDBJ databases">
        <authorList>
            <person name="Dridi B."/>
        </authorList>
    </citation>
    <scope>NUCLEOTIDE SEQUENCE [LARGE SCALE GENOMIC DNA]</scope>
    <source>
        <strain evidence="2">bH819</strain>
    </source>
</reference>
<name>A0A1X6WRA5_9ENTE</name>
<dbReference type="InterPro" id="IPR037079">
    <property type="entry name" value="AF2212/PG0164-like_sf"/>
</dbReference>
<accession>A0A1X6WRA5</accession>
<protein>
    <recommendedName>
        <fullName evidence="3">DUF1905 domain-containing protein</fullName>
    </recommendedName>
</protein>
<evidence type="ECO:0000313" key="2">
    <source>
        <dbReference type="Proteomes" id="UP000195918"/>
    </source>
</evidence>
<dbReference type="EMBL" id="FWFD01000015">
    <property type="protein sequence ID" value="SLM86830.1"/>
    <property type="molecule type" value="Genomic_DNA"/>
</dbReference>
<dbReference type="SUPFAM" id="SSF141694">
    <property type="entry name" value="AF2212/PG0164-like"/>
    <property type="match status" value="1"/>
</dbReference>
<dbReference type="OrthoDB" id="9800461at2"/>
<dbReference type="Pfam" id="PF08922">
    <property type="entry name" value="DUF1905"/>
    <property type="match status" value="1"/>
</dbReference>
<dbReference type="AlphaFoldDB" id="A0A1X6WRA5"/>
<proteinExistence type="predicted"/>
<keyword evidence="2" id="KW-1185">Reference proteome</keyword>
<dbReference type="RefSeq" id="WP_086952436.1">
    <property type="nucleotide sequence ID" value="NZ_FWFD01000015.1"/>
</dbReference>
<dbReference type="Proteomes" id="UP000195918">
    <property type="component" value="Unassembled WGS sequence"/>
</dbReference>
<gene>
    <name evidence="1" type="ORF">FM121_12085</name>
</gene>
<evidence type="ECO:0000313" key="1">
    <source>
        <dbReference type="EMBL" id="SLM86830.1"/>
    </source>
</evidence>
<dbReference type="InterPro" id="IPR015018">
    <property type="entry name" value="DUF1905"/>
</dbReference>
<evidence type="ECO:0008006" key="3">
    <source>
        <dbReference type="Google" id="ProtNLM"/>
    </source>
</evidence>